<gene>
    <name evidence="3" type="ORF">TUM19329_13300</name>
</gene>
<dbReference type="AlphaFoldDB" id="A0A6F8T3F2"/>
<feature type="transmembrane region" description="Helical" evidence="1">
    <location>
        <begin position="441"/>
        <end position="466"/>
    </location>
</feature>
<dbReference type="PANTHER" id="PTHR23028">
    <property type="entry name" value="ACETYLTRANSFERASE"/>
    <property type="match status" value="1"/>
</dbReference>
<name>A0A6F8T3F2_9GAMM</name>
<dbReference type="InterPro" id="IPR050879">
    <property type="entry name" value="Acyltransferase_3"/>
</dbReference>
<feature type="transmembrane region" description="Helical" evidence="1">
    <location>
        <begin position="145"/>
        <end position="167"/>
    </location>
</feature>
<proteinExistence type="predicted"/>
<reference evidence="3" key="1">
    <citation type="journal article" date="2020" name="Microbiol. Resour. Announc.">
        <title>Complete Genome Sequence of Novel Psychrotolerant Legionella Strain TUM19329, Isolated from Antarctic Lake Sediment.</title>
        <authorList>
            <person name="Shimada S."/>
            <person name="Nakai R."/>
            <person name="Aoki K."/>
            <person name="Shimoeda N."/>
            <person name="Ohno G."/>
            <person name="Miyazaki Y."/>
            <person name="Kudoh S."/>
            <person name="Imura S."/>
            <person name="Watanabe K."/>
            <person name="Ishii Y."/>
            <person name="Tateda K."/>
        </authorList>
    </citation>
    <scope>NUCLEOTIDE SEQUENCE [LARGE SCALE GENOMIC DNA]</scope>
    <source>
        <strain evidence="3">TUM19329</strain>
    </source>
</reference>
<keyword evidence="1" id="KW-1133">Transmembrane helix</keyword>
<feature type="transmembrane region" description="Helical" evidence="1">
    <location>
        <begin position="260"/>
        <end position="290"/>
    </location>
</feature>
<feature type="transmembrane region" description="Helical" evidence="1">
    <location>
        <begin position="302"/>
        <end position="325"/>
    </location>
</feature>
<organism evidence="3 4">
    <name type="scientific">Legionella antarctica</name>
    <dbReference type="NCBI Taxonomy" id="2708020"/>
    <lineage>
        <taxon>Bacteria</taxon>
        <taxon>Pseudomonadati</taxon>
        <taxon>Pseudomonadota</taxon>
        <taxon>Gammaproteobacteria</taxon>
        <taxon>Legionellales</taxon>
        <taxon>Legionellaceae</taxon>
        <taxon>Legionella</taxon>
    </lineage>
</organism>
<keyword evidence="1" id="KW-0472">Membrane</keyword>
<dbReference type="GO" id="GO:0009103">
    <property type="term" value="P:lipopolysaccharide biosynthetic process"/>
    <property type="evidence" value="ECO:0007669"/>
    <property type="project" value="TreeGrafter"/>
</dbReference>
<dbReference type="Proteomes" id="UP000502894">
    <property type="component" value="Chromosome"/>
</dbReference>
<dbReference type="Pfam" id="PF01757">
    <property type="entry name" value="Acyl_transf_3"/>
    <property type="match status" value="1"/>
</dbReference>
<feature type="transmembrane region" description="Helical" evidence="1">
    <location>
        <begin position="63"/>
        <end position="83"/>
    </location>
</feature>
<feature type="transmembrane region" description="Helical" evidence="1">
    <location>
        <begin position="34"/>
        <end position="57"/>
    </location>
</feature>
<dbReference type="PANTHER" id="PTHR23028:SF53">
    <property type="entry name" value="ACYL_TRANSF_3 DOMAIN-CONTAINING PROTEIN"/>
    <property type="match status" value="1"/>
</dbReference>
<dbReference type="EMBL" id="AP022839">
    <property type="protein sequence ID" value="BCA94969.1"/>
    <property type="molecule type" value="Genomic_DNA"/>
</dbReference>
<dbReference type="InterPro" id="IPR002656">
    <property type="entry name" value="Acyl_transf_3_dom"/>
</dbReference>
<dbReference type="KEGG" id="lant:TUM19329_13300"/>
<protein>
    <recommendedName>
        <fullName evidence="2">Acyltransferase 3 domain-containing protein</fullName>
    </recommendedName>
</protein>
<feature type="transmembrane region" description="Helical" evidence="1">
    <location>
        <begin position="337"/>
        <end position="353"/>
    </location>
</feature>
<feature type="transmembrane region" description="Helical" evidence="1">
    <location>
        <begin position="226"/>
        <end position="248"/>
    </location>
</feature>
<feature type="transmembrane region" description="Helical" evidence="1">
    <location>
        <begin position="404"/>
        <end position="421"/>
    </location>
</feature>
<sequence length="494" mass="56563">MLQKDVINVLLKKMRFKIGESWSTMLDTLSKYRAFLHAFTVLSSIALVFCSLFFSSVFSPNTYLIFLFLVLVCIGLTTAEYDARNQLSLRQEKDLLFKIQPSKYIPELDGIRGYACLSVFFAHCCMGLIKPNLKFLYNIEQFTNALLLGGVDLFFVLSGFLIGGILIDSRGSSHYFKRFWIRRIARIFPVLYALLASYCIALIVSANFDLPILNKWLLADPKPPLWTYATFLQSFHIAAGGYGGPRWVGITWSLAIEEQFYFLFPLAVYFLSKRSLLFIVFAGIIIAPILRDVFERLYGYWYAPYVLLPSRVDGLMFGVLVAIIIRNASALEQAFKFRRLLDVVAIAIVYLIATSHPILRQIWTPPLGGDFPPLKQTCLAILSSILILRVFLYRKNTANFIWRWRLLALFGLISYPLYMYHQAINGLIHGYFFGDEPVISSYSQLLASIPVMVLSILLATISYIWMEKPIRRWGHQISNKWAPKNQMSLNQVLG</sequence>
<feature type="transmembrane region" description="Helical" evidence="1">
    <location>
        <begin position="373"/>
        <end position="392"/>
    </location>
</feature>
<evidence type="ECO:0000313" key="4">
    <source>
        <dbReference type="Proteomes" id="UP000502894"/>
    </source>
</evidence>
<keyword evidence="1" id="KW-0812">Transmembrane</keyword>
<keyword evidence="4" id="KW-1185">Reference proteome</keyword>
<feature type="domain" description="Acyltransferase 3" evidence="2">
    <location>
        <begin position="106"/>
        <end position="462"/>
    </location>
</feature>
<accession>A0A6F8T3F2</accession>
<dbReference type="GO" id="GO:0016747">
    <property type="term" value="F:acyltransferase activity, transferring groups other than amino-acyl groups"/>
    <property type="evidence" value="ECO:0007669"/>
    <property type="project" value="InterPro"/>
</dbReference>
<feature type="transmembrane region" description="Helical" evidence="1">
    <location>
        <begin position="187"/>
        <end position="206"/>
    </location>
</feature>
<evidence type="ECO:0000313" key="3">
    <source>
        <dbReference type="EMBL" id="BCA94969.1"/>
    </source>
</evidence>
<dbReference type="GO" id="GO:0016020">
    <property type="term" value="C:membrane"/>
    <property type="evidence" value="ECO:0007669"/>
    <property type="project" value="TreeGrafter"/>
</dbReference>
<dbReference type="RefSeq" id="WP_173236685.1">
    <property type="nucleotide sequence ID" value="NZ_AP022839.1"/>
</dbReference>
<evidence type="ECO:0000259" key="2">
    <source>
        <dbReference type="Pfam" id="PF01757"/>
    </source>
</evidence>
<evidence type="ECO:0000256" key="1">
    <source>
        <dbReference type="SAM" id="Phobius"/>
    </source>
</evidence>